<feature type="binding site" evidence="18">
    <location>
        <begin position="389"/>
        <end position="390"/>
    </location>
    <ligand>
        <name>acetyl-CoA</name>
        <dbReference type="ChEBI" id="CHEBI:57288"/>
    </ligand>
</feature>
<evidence type="ECO:0000256" key="17">
    <source>
        <dbReference type="ARBA" id="ARBA00049628"/>
    </source>
</evidence>
<dbReference type="NCBIfam" id="TIGR01173">
    <property type="entry name" value="glmU"/>
    <property type="match status" value="1"/>
</dbReference>
<evidence type="ECO:0000256" key="3">
    <source>
        <dbReference type="ARBA" id="ARBA00007947"/>
    </source>
</evidence>
<feature type="active site" description="Proton acceptor" evidence="18">
    <location>
        <position position="366"/>
    </location>
</feature>
<evidence type="ECO:0000256" key="15">
    <source>
        <dbReference type="ARBA" id="ARBA00048247"/>
    </source>
</evidence>
<dbReference type="GO" id="GO:0006048">
    <property type="term" value="P:UDP-N-acetylglucosamine biosynthetic process"/>
    <property type="evidence" value="ECO:0007669"/>
    <property type="project" value="UniProtKB-UniPathway"/>
</dbReference>
<feature type="binding site" evidence="18">
    <location>
        <begin position="9"/>
        <end position="12"/>
    </location>
    <ligand>
        <name>UDP-N-acetyl-alpha-D-glucosamine</name>
        <dbReference type="ChEBI" id="CHEBI:57705"/>
    </ligand>
</feature>
<protein>
    <recommendedName>
        <fullName evidence="18">Bifunctional protein GlmU</fullName>
    </recommendedName>
    <domain>
        <recommendedName>
            <fullName evidence="18">UDP-N-acetylglucosamine pyrophosphorylase</fullName>
            <ecNumber evidence="18">2.7.7.23</ecNumber>
        </recommendedName>
        <alternativeName>
            <fullName evidence="18">N-acetylglucosamine-1-phosphate uridyltransferase</fullName>
        </alternativeName>
    </domain>
    <domain>
        <recommendedName>
            <fullName evidence="18">Glucosamine-1-phosphate N-acetyltransferase</fullName>
            <ecNumber evidence="18">2.3.1.157</ecNumber>
        </recommendedName>
    </domain>
</protein>
<dbReference type="Proteomes" id="UP000257039">
    <property type="component" value="Unassembled WGS sequence"/>
</dbReference>
<dbReference type="Pfam" id="PF00132">
    <property type="entry name" value="Hexapep"/>
    <property type="match status" value="1"/>
</dbReference>
<comment type="catalytic activity">
    <reaction evidence="16 18">
        <text>N-acetyl-alpha-D-glucosamine 1-phosphate + UTP + H(+) = UDP-N-acetyl-alpha-D-glucosamine + diphosphate</text>
        <dbReference type="Rhea" id="RHEA:13509"/>
        <dbReference type="ChEBI" id="CHEBI:15378"/>
        <dbReference type="ChEBI" id="CHEBI:33019"/>
        <dbReference type="ChEBI" id="CHEBI:46398"/>
        <dbReference type="ChEBI" id="CHEBI:57705"/>
        <dbReference type="ChEBI" id="CHEBI:57776"/>
        <dbReference type="EC" id="2.7.7.23"/>
    </reaction>
</comment>
<gene>
    <name evidence="18 21" type="primary">glmU</name>
    <name evidence="21" type="ORF">B9G39_25160</name>
</gene>
<evidence type="ECO:0000259" key="19">
    <source>
        <dbReference type="Pfam" id="PF12804"/>
    </source>
</evidence>
<comment type="function">
    <text evidence="17 18">Catalyzes the last two sequential reactions in the de novo biosynthetic pathway for UDP-N-acetylglucosamine (UDP-GlcNAc). The C-terminal domain catalyzes the transfer of acetyl group from acetyl coenzyme A to glucosamine-1-phosphate (GlcN-1-P) to produce N-acetylglucosamine-1-phosphate (GlcNAc-1-P), which is converted into UDP-GlcNAc by the transfer of uridine 5-monophosphate (from uridine 5-triphosphate), a reaction catalyzed by the N-terminal domain.</text>
</comment>
<evidence type="ECO:0000256" key="16">
    <source>
        <dbReference type="ARBA" id="ARBA00048493"/>
    </source>
</evidence>
<dbReference type="InterPro" id="IPR005882">
    <property type="entry name" value="Bifunctional_GlmU"/>
</dbReference>
<dbReference type="GO" id="GO:0016020">
    <property type="term" value="C:membrane"/>
    <property type="evidence" value="ECO:0007669"/>
    <property type="project" value="GOC"/>
</dbReference>
<feature type="binding site" evidence="18">
    <location>
        <position position="443"/>
    </location>
    <ligand>
        <name>acetyl-CoA</name>
        <dbReference type="ChEBI" id="CHEBI:57288"/>
    </ligand>
</feature>
<keyword evidence="7 18" id="KW-0479">Metal-binding</keyword>
<comment type="catalytic activity">
    <reaction evidence="15 18">
        <text>alpha-D-glucosamine 1-phosphate + acetyl-CoA = N-acetyl-alpha-D-glucosamine 1-phosphate + CoA + H(+)</text>
        <dbReference type="Rhea" id="RHEA:13725"/>
        <dbReference type="ChEBI" id="CHEBI:15378"/>
        <dbReference type="ChEBI" id="CHEBI:57287"/>
        <dbReference type="ChEBI" id="CHEBI:57288"/>
        <dbReference type="ChEBI" id="CHEBI:57776"/>
        <dbReference type="ChEBI" id="CHEBI:58516"/>
        <dbReference type="EC" id="2.3.1.157"/>
    </reaction>
</comment>
<dbReference type="GO" id="GO:0071555">
    <property type="term" value="P:cell wall organization"/>
    <property type="evidence" value="ECO:0007669"/>
    <property type="project" value="UniProtKB-KW"/>
</dbReference>
<feature type="binding site" evidence="18">
    <location>
        <position position="142"/>
    </location>
    <ligand>
        <name>UDP-N-acetyl-alpha-D-glucosamine</name>
        <dbReference type="ChEBI" id="CHEBI:57705"/>
    </ligand>
</feature>
<feature type="domain" description="MobA-like NTP transferase" evidence="19">
    <location>
        <begin position="7"/>
        <end position="133"/>
    </location>
</feature>
<reference evidence="21 22" key="1">
    <citation type="submission" date="2017-04" db="EMBL/GenBank/DDBJ databases">
        <title>Draft genome sequence of Zooshikella ganghwensis VG4 isolated from Red Sea sediments.</title>
        <authorList>
            <person name="Rehman Z."/>
            <person name="Alam I."/>
            <person name="Kamau A."/>
            <person name="Bajic V."/>
            <person name="Leiknes T."/>
        </authorList>
    </citation>
    <scope>NUCLEOTIDE SEQUENCE [LARGE SCALE GENOMIC DNA]</scope>
    <source>
        <strain evidence="21 22">VG4</strain>
    </source>
</reference>
<sequence>MMNVDIVILAAGQGTRMKSKLPKVIHSLAGKPMLEHVMLTAQQAMQQQDKRQLHVVVGHGGDTVKHHLNHYAVNWITQAQQLGTGHAVAQAISHIDESDIVLILYGDVPLIQADTLHNLLTSAKQSGFALLTVELADATGYGRIVRNAQQQVTAIVEHKDATPEQLAIKEINTGIMAVKTEKLKHWLPKLSNDNAQGEYYLTDIVAMAVADGLTVNAVHPSCEQEVQGVNNRVQLAELERWFQFEQAKKLMLAGATVADPYRLDVRGDVNVGQDVFIDVNVVFEGAVTIGNNVVIGPNCVISDSVIADNAVIKAHSILESAEVGQEAEVGPFARLRPATVLAKKAKVGNFVETKKVNVGIGSKINHLTYVGDAEIGADVNIGAGTITCNYDGVNKHKTVIEDNVFIGSNSSLVAPLTIAQGATVGAGSTITRVVSAEQLAVARGKQMNIDGWQRPKKK</sequence>
<dbReference type="PANTHER" id="PTHR43584">
    <property type="entry name" value="NUCLEOTIDYL TRANSFERASE"/>
    <property type="match status" value="1"/>
</dbReference>
<dbReference type="GO" id="GO:0008360">
    <property type="term" value="P:regulation of cell shape"/>
    <property type="evidence" value="ECO:0007669"/>
    <property type="project" value="UniProtKB-KW"/>
</dbReference>
<evidence type="ECO:0000256" key="10">
    <source>
        <dbReference type="ARBA" id="ARBA00022960"/>
    </source>
</evidence>
<name>A0A4P9VS92_9GAMM</name>
<feature type="region of interest" description="N-acetyltransferase" evidence="18">
    <location>
        <begin position="254"/>
        <end position="458"/>
    </location>
</feature>
<dbReference type="PROSITE" id="PS00101">
    <property type="entry name" value="HEXAPEP_TRANSFERASES"/>
    <property type="match status" value="1"/>
</dbReference>
<evidence type="ECO:0000256" key="6">
    <source>
        <dbReference type="ARBA" id="ARBA00022695"/>
    </source>
</evidence>
<feature type="binding site" evidence="18">
    <location>
        <position position="369"/>
    </location>
    <ligand>
        <name>UDP-N-acetyl-alpha-D-glucosamine</name>
        <dbReference type="ChEBI" id="CHEBI:57705"/>
    </ligand>
</feature>
<dbReference type="CDD" id="cd02540">
    <property type="entry name" value="GT2_GlmU_N_bac"/>
    <property type="match status" value="1"/>
</dbReference>
<dbReference type="Pfam" id="PF25087">
    <property type="entry name" value="GMPPB_C"/>
    <property type="match status" value="1"/>
</dbReference>
<evidence type="ECO:0000256" key="18">
    <source>
        <dbReference type="HAMAP-Rule" id="MF_01631"/>
    </source>
</evidence>
<comment type="caution">
    <text evidence="21">The sequence shown here is derived from an EMBL/GenBank/DDBJ whole genome shotgun (WGS) entry which is preliminary data.</text>
</comment>
<feature type="binding site" evidence="18">
    <location>
        <position position="380"/>
    </location>
    <ligand>
        <name>UDP-N-acetyl-alpha-D-glucosamine</name>
        <dbReference type="ChEBI" id="CHEBI:57705"/>
    </ligand>
</feature>
<comment type="subunit">
    <text evidence="18">Homotrimer.</text>
</comment>
<feature type="binding site" evidence="18">
    <location>
        <position position="230"/>
    </location>
    <ligand>
        <name>UDP-N-acetyl-alpha-D-glucosamine</name>
        <dbReference type="ChEBI" id="CHEBI:57705"/>
    </ligand>
</feature>
<evidence type="ECO:0000256" key="13">
    <source>
        <dbReference type="ARBA" id="ARBA00023315"/>
    </source>
</evidence>
<evidence type="ECO:0000256" key="12">
    <source>
        <dbReference type="ARBA" id="ARBA00023268"/>
    </source>
</evidence>
<feature type="binding site" evidence="18">
    <location>
        <position position="23"/>
    </location>
    <ligand>
        <name>UDP-N-acetyl-alpha-D-glucosamine</name>
        <dbReference type="ChEBI" id="CHEBI:57705"/>
    </ligand>
</feature>
<feature type="region of interest" description="Pyrophosphorylase" evidence="18">
    <location>
        <begin position="1"/>
        <end position="232"/>
    </location>
</feature>
<evidence type="ECO:0000256" key="2">
    <source>
        <dbReference type="ARBA" id="ARBA00007707"/>
    </source>
</evidence>
<dbReference type="GO" id="GO:0019134">
    <property type="term" value="F:glucosamine-1-phosphate N-acetyltransferase activity"/>
    <property type="evidence" value="ECO:0007669"/>
    <property type="project" value="UniProtKB-UniRule"/>
</dbReference>
<dbReference type="Pfam" id="PF12804">
    <property type="entry name" value="NTP_transf_3"/>
    <property type="match status" value="1"/>
</dbReference>
<dbReference type="EC" id="2.7.7.23" evidence="18"/>
<dbReference type="InterPro" id="IPR018357">
    <property type="entry name" value="Hexapep_transf_CS"/>
</dbReference>
<evidence type="ECO:0000256" key="5">
    <source>
        <dbReference type="ARBA" id="ARBA00022679"/>
    </source>
</evidence>
<feature type="binding site" evidence="18">
    <location>
        <position position="408"/>
    </location>
    <ligand>
        <name>acetyl-CoA</name>
        <dbReference type="ChEBI" id="CHEBI:57288"/>
    </ligand>
</feature>
<feature type="binding site" evidence="18">
    <location>
        <position position="230"/>
    </location>
    <ligand>
        <name>Mg(2+)</name>
        <dbReference type="ChEBI" id="CHEBI:18420"/>
    </ligand>
</feature>
<feature type="binding site" evidence="18">
    <location>
        <begin position="105"/>
        <end position="107"/>
    </location>
    <ligand>
        <name>UDP-N-acetyl-alpha-D-glucosamine</name>
        <dbReference type="ChEBI" id="CHEBI:57705"/>
    </ligand>
</feature>
<dbReference type="GO" id="GO:0005737">
    <property type="term" value="C:cytoplasm"/>
    <property type="evidence" value="ECO:0007669"/>
    <property type="project" value="UniProtKB-SubCell"/>
</dbReference>
<dbReference type="UniPathway" id="UPA00113">
    <property type="reaction ID" value="UER00532"/>
</dbReference>
<feature type="region of interest" description="Linker" evidence="18">
    <location>
        <begin position="233"/>
        <end position="253"/>
    </location>
</feature>
<dbReference type="GO" id="GO:0000287">
    <property type="term" value="F:magnesium ion binding"/>
    <property type="evidence" value="ECO:0007669"/>
    <property type="project" value="UniProtKB-UniRule"/>
</dbReference>
<dbReference type="InterPro" id="IPR011004">
    <property type="entry name" value="Trimer_LpxA-like_sf"/>
</dbReference>
<dbReference type="InterPro" id="IPR038009">
    <property type="entry name" value="GlmU_C_LbH"/>
</dbReference>
<organism evidence="21 22">
    <name type="scientific">Zooshikella ganghwensis</name>
    <dbReference type="NCBI Taxonomy" id="202772"/>
    <lineage>
        <taxon>Bacteria</taxon>
        <taxon>Pseudomonadati</taxon>
        <taxon>Pseudomonadota</taxon>
        <taxon>Gammaproteobacteria</taxon>
        <taxon>Oceanospirillales</taxon>
        <taxon>Zooshikellaceae</taxon>
        <taxon>Zooshikella</taxon>
    </lineage>
</organism>
<evidence type="ECO:0000256" key="7">
    <source>
        <dbReference type="ARBA" id="ARBA00022723"/>
    </source>
</evidence>
<proteinExistence type="inferred from homology"/>
<evidence type="ECO:0000313" key="21">
    <source>
        <dbReference type="EMBL" id="RDH46483.1"/>
    </source>
</evidence>
<keyword evidence="14 18" id="KW-0961">Cell wall biogenesis/degradation</keyword>
<comment type="subcellular location">
    <subcellularLocation>
        <location evidence="1 18">Cytoplasm</location>
    </subcellularLocation>
</comment>
<dbReference type="GO" id="GO:0009245">
    <property type="term" value="P:lipid A biosynthetic process"/>
    <property type="evidence" value="ECO:0007669"/>
    <property type="project" value="UniProtKB-UniRule"/>
</dbReference>
<dbReference type="GO" id="GO:0000902">
    <property type="term" value="P:cell morphogenesis"/>
    <property type="evidence" value="ECO:0007669"/>
    <property type="project" value="UniProtKB-UniRule"/>
</dbReference>
<dbReference type="SUPFAM" id="SSF51161">
    <property type="entry name" value="Trimeric LpxA-like enzymes"/>
    <property type="match status" value="1"/>
</dbReference>
<dbReference type="InterPro" id="IPR001451">
    <property type="entry name" value="Hexapep"/>
</dbReference>
<evidence type="ECO:0000256" key="1">
    <source>
        <dbReference type="ARBA" id="ARBA00004496"/>
    </source>
</evidence>
<feature type="binding site" evidence="18">
    <location>
        <position position="354"/>
    </location>
    <ligand>
        <name>UDP-N-acetyl-alpha-D-glucosamine</name>
        <dbReference type="ChEBI" id="CHEBI:57705"/>
    </ligand>
</feature>
<dbReference type="SUPFAM" id="SSF53448">
    <property type="entry name" value="Nucleotide-diphospho-sugar transferases"/>
    <property type="match status" value="1"/>
</dbReference>
<dbReference type="InterPro" id="IPR050065">
    <property type="entry name" value="GlmU-like"/>
</dbReference>
<feature type="binding site" evidence="18">
    <location>
        <position position="78"/>
    </location>
    <ligand>
        <name>UDP-N-acetyl-alpha-D-glucosamine</name>
        <dbReference type="ChEBI" id="CHEBI:57705"/>
    </ligand>
</feature>
<keyword evidence="10 18" id="KW-0133">Cell shape</keyword>
<dbReference type="InterPro" id="IPR029044">
    <property type="entry name" value="Nucleotide-diphossugar_trans"/>
</dbReference>
<dbReference type="CDD" id="cd03353">
    <property type="entry name" value="LbH_GlmU_C"/>
    <property type="match status" value="1"/>
</dbReference>
<dbReference type="Gene3D" id="3.90.550.10">
    <property type="entry name" value="Spore Coat Polysaccharide Biosynthesis Protein SpsA, Chain A"/>
    <property type="match status" value="1"/>
</dbReference>
<feature type="binding site" evidence="18">
    <location>
        <position position="157"/>
    </location>
    <ligand>
        <name>UDP-N-acetyl-alpha-D-glucosamine</name>
        <dbReference type="ChEBI" id="CHEBI:57705"/>
    </ligand>
</feature>
<dbReference type="GO" id="GO:0009252">
    <property type="term" value="P:peptidoglycan biosynthetic process"/>
    <property type="evidence" value="ECO:0007669"/>
    <property type="project" value="UniProtKB-UniRule"/>
</dbReference>
<dbReference type="AlphaFoldDB" id="A0A4P9VS92"/>
<keyword evidence="5 18" id="KW-0808">Transferase</keyword>
<keyword evidence="9 18" id="KW-0460">Magnesium</keyword>
<keyword evidence="4 18" id="KW-0963">Cytoplasm</keyword>
<feature type="domain" description="Mannose-1-phosphate guanyltransferase C-terminal" evidence="20">
    <location>
        <begin position="266"/>
        <end position="351"/>
    </location>
</feature>
<feature type="binding site" evidence="18">
    <location>
        <position position="426"/>
    </location>
    <ligand>
        <name>acetyl-CoA</name>
        <dbReference type="ChEBI" id="CHEBI:57288"/>
    </ligand>
</feature>
<feature type="binding site" evidence="18">
    <location>
        <position position="336"/>
    </location>
    <ligand>
        <name>UDP-N-acetyl-alpha-D-glucosamine</name>
        <dbReference type="ChEBI" id="CHEBI:57705"/>
    </ligand>
</feature>
<dbReference type="InterPro" id="IPR025877">
    <property type="entry name" value="MobA-like_NTP_Trfase"/>
</dbReference>
<dbReference type="GO" id="GO:0003977">
    <property type="term" value="F:UDP-N-acetylglucosamine diphosphorylase activity"/>
    <property type="evidence" value="ECO:0007669"/>
    <property type="project" value="UniProtKB-UniRule"/>
</dbReference>
<keyword evidence="8 18" id="KW-0677">Repeat</keyword>
<comment type="pathway">
    <text evidence="18">Bacterial outer membrane biogenesis; LPS lipid A biosynthesis.</text>
</comment>
<dbReference type="HAMAP" id="MF_01631">
    <property type="entry name" value="GlmU"/>
    <property type="match status" value="1"/>
</dbReference>
<comment type="similarity">
    <text evidence="2 18">In the C-terminal section; belongs to the transferase hexapeptide repeat family.</text>
</comment>
<accession>A0A4P9VS92</accession>
<keyword evidence="12 18" id="KW-0511">Multifunctional enzyme</keyword>
<comment type="cofactor">
    <cofactor evidence="18">
        <name>Mg(2+)</name>
        <dbReference type="ChEBI" id="CHEBI:18420"/>
    </cofactor>
    <text evidence="18">Binds 1 Mg(2+) ion per subunit.</text>
</comment>
<keyword evidence="22" id="KW-1185">Reference proteome</keyword>
<dbReference type="InterPro" id="IPR056729">
    <property type="entry name" value="GMPPB_C"/>
</dbReference>
<feature type="binding site" evidence="18">
    <location>
        <position position="107"/>
    </location>
    <ligand>
        <name>Mg(2+)</name>
        <dbReference type="ChEBI" id="CHEBI:18420"/>
    </ligand>
</feature>
<feature type="binding site" evidence="18">
    <location>
        <position position="383"/>
    </location>
    <ligand>
        <name>acetyl-CoA</name>
        <dbReference type="ChEBI" id="CHEBI:57288"/>
    </ligand>
</feature>
<feature type="binding site" evidence="18">
    <location>
        <begin position="83"/>
        <end position="84"/>
    </location>
    <ligand>
        <name>UDP-N-acetyl-alpha-D-glucosamine</name>
        <dbReference type="ChEBI" id="CHEBI:57705"/>
    </ligand>
</feature>
<evidence type="ECO:0000256" key="8">
    <source>
        <dbReference type="ARBA" id="ARBA00022737"/>
    </source>
</evidence>
<dbReference type="EMBL" id="NDXW01000001">
    <property type="protein sequence ID" value="RDH46483.1"/>
    <property type="molecule type" value="Genomic_DNA"/>
</dbReference>
<comment type="pathway">
    <text evidence="18">Nucleotide-sugar biosynthesis; UDP-N-acetyl-alpha-D-glucosamine biosynthesis; N-acetyl-alpha-D-glucosamine 1-phosphate from alpha-D-glucosamine 6-phosphate (route II): step 2/2.</text>
</comment>
<dbReference type="PANTHER" id="PTHR43584:SF3">
    <property type="entry name" value="BIFUNCTIONAL PROTEIN GLMU"/>
    <property type="match status" value="1"/>
</dbReference>
<keyword evidence="13 18" id="KW-0012">Acyltransferase</keyword>
<feature type="binding site" evidence="18">
    <location>
        <position position="172"/>
    </location>
    <ligand>
        <name>UDP-N-acetyl-alpha-D-glucosamine</name>
        <dbReference type="ChEBI" id="CHEBI:57705"/>
    </ligand>
</feature>
<keyword evidence="6 18" id="KW-0548">Nucleotidyltransferase</keyword>
<evidence type="ECO:0000256" key="14">
    <source>
        <dbReference type="ARBA" id="ARBA00023316"/>
    </source>
</evidence>
<comment type="similarity">
    <text evidence="3 18">In the N-terminal section; belongs to the N-acetylglucosamine-1-phosphate uridyltransferase family.</text>
</comment>
<evidence type="ECO:0000256" key="11">
    <source>
        <dbReference type="ARBA" id="ARBA00022984"/>
    </source>
</evidence>
<evidence type="ECO:0000313" key="22">
    <source>
        <dbReference type="Proteomes" id="UP000257039"/>
    </source>
</evidence>
<comment type="pathway">
    <text evidence="18">Nucleotide-sugar biosynthesis; UDP-N-acetyl-alpha-D-glucosamine biosynthesis; UDP-N-acetyl-alpha-D-glucosamine from N-acetyl-alpha-D-glucosamine 1-phosphate: step 1/1.</text>
</comment>
<evidence type="ECO:0000256" key="4">
    <source>
        <dbReference type="ARBA" id="ARBA00022490"/>
    </source>
</evidence>
<evidence type="ECO:0000259" key="20">
    <source>
        <dbReference type="Pfam" id="PF25087"/>
    </source>
</evidence>
<dbReference type="Gene3D" id="2.160.10.10">
    <property type="entry name" value="Hexapeptide repeat proteins"/>
    <property type="match status" value="1"/>
</dbReference>
<keyword evidence="11 18" id="KW-0573">Peptidoglycan synthesis</keyword>
<dbReference type="EC" id="2.3.1.157" evidence="18"/>
<evidence type="ECO:0000256" key="9">
    <source>
        <dbReference type="ARBA" id="ARBA00022842"/>
    </source>
</evidence>
<dbReference type="UniPathway" id="UPA00973"/>